<feature type="region of interest" description="Disordered" evidence="1">
    <location>
        <begin position="1"/>
        <end position="26"/>
    </location>
</feature>
<organism evidence="2 3">
    <name type="scientific">Liparis tanakae</name>
    <name type="common">Tanaka's snailfish</name>
    <dbReference type="NCBI Taxonomy" id="230148"/>
    <lineage>
        <taxon>Eukaryota</taxon>
        <taxon>Metazoa</taxon>
        <taxon>Chordata</taxon>
        <taxon>Craniata</taxon>
        <taxon>Vertebrata</taxon>
        <taxon>Euteleostomi</taxon>
        <taxon>Actinopterygii</taxon>
        <taxon>Neopterygii</taxon>
        <taxon>Teleostei</taxon>
        <taxon>Neoteleostei</taxon>
        <taxon>Acanthomorphata</taxon>
        <taxon>Eupercaria</taxon>
        <taxon>Perciformes</taxon>
        <taxon>Cottioidei</taxon>
        <taxon>Cottales</taxon>
        <taxon>Liparidae</taxon>
        <taxon>Liparis</taxon>
    </lineage>
</organism>
<reference evidence="2 3" key="1">
    <citation type="submission" date="2019-03" db="EMBL/GenBank/DDBJ databases">
        <title>First draft genome of Liparis tanakae, snailfish: a comprehensive survey of snailfish specific genes.</title>
        <authorList>
            <person name="Kim W."/>
            <person name="Song I."/>
            <person name="Jeong J.-H."/>
            <person name="Kim D."/>
            <person name="Kim S."/>
            <person name="Ryu S."/>
            <person name="Song J.Y."/>
            <person name="Lee S.K."/>
        </authorList>
    </citation>
    <scope>NUCLEOTIDE SEQUENCE [LARGE SCALE GENOMIC DNA]</scope>
    <source>
        <tissue evidence="2">Muscle</tissue>
    </source>
</reference>
<sequence>MSEWKVAPSPSVNSRPEQEERISSRPVNKTLLLLHNVGESAAVGPAWHLCRTITALRDHLSLRATRLSCRGPGDVSQGRTVSREGREAPRSRPAHRCEASSSETEEAGVRE</sequence>
<gene>
    <name evidence="2" type="ORF">EYF80_038612</name>
</gene>
<feature type="region of interest" description="Disordered" evidence="1">
    <location>
        <begin position="68"/>
        <end position="111"/>
    </location>
</feature>
<proteinExistence type="predicted"/>
<evidence type="ECO:0000313" key="2">
    <source>
        <dbReference type="EMBL" id="TNN51194.1"/>
    </source>
</evidence>
<protein>
    <submittedName>
        <fullName evidence="2">Uncharacterized protein</fullName>
    </submittedName>
</protein>
<feature type="compositionally biased region" description="Basic and acidic residues" evidence="1">
    <location>
        <begin position="81"/>
        <end position="98"/>
    </location>
</feature>
<name>A0A4Z2GEP8_9TELE</name>
<dbReference type="Proteomes" id="UP000314294">
    <property type="component" value="Unassembled WGS sequence"/>
</dbReference>
<dbReference type="EMBL" id="SRLO01000591">
    <property type="protein sequence ID" value="TNN51194.1"/>
    <property type="molecule type" value="Genomic_DNA"/>
</dbReference>
<comment type="caution">
    <text evidence="2">The sequence shown here is derived from an EMBL/GenBank/DDBJ whole genome shotgun (WGS) entry which is preliminary data.</text>
</comment>
<keyword evidence="3" id="KW-1185">Reference proteome</keyword>
<evidence type="ECO:0000313" key="3">
    <source>
        <dbReference type="Proteomes" id="UP000314294"/>
    </source>
</evidence>
<evidence type="ECO:0000256" key="1">
    <source>
        <dbReference type="SAM" id="MobiDB-lite"/>
    </source>
</evidence>
<dbReference type="AlphaFoldDB" id="A0A4Z2GEP8"/>
<accession>A0A4Z2GEP8</accession>